<feature type="domain" description="Response regulatory" evidence="2">
    <location>
        <begin position="6"/>
        <end position="128"/>
    </location>
</feature>
<feature type="modified residue" description="4-aspartylphosphate" evidence="1">
    <location>
        <position position="59"/>
    </location>
</feature>
<sequence length="137" mass="16111">MNLQGEIILIDDDSDDREFFEIAYNDLNCVNKLKKFATSQDAIDYLRDPKVRPFMIVSDINMNTTNGLELREVIFHDEELHEKCIPYIFMTGGENPMQAKEAYKKSVQGFFAKRNSMDEYKKLLSYIINYWQHAIPD</sequence>
<dbReference type="eggNOG" id="COG0784">
    <property type="taxonomic scope" value="Bacteria"/>
</dbReference>
<dbReference type="InterPro" id="IPR011006">
    <property type="entry name" value="CheY-like_superfamily"/>
</dbReference>
<comment type="caution">
    <text evidence="3">The sequence shown here is derived from an EMBL/GenBank/DDBJ whole genome shotgun (WGS) entry which is preliminary data.</text>
</comment>
<evidence type="ECO:0000259" key="2">
    <source>
        <dbReference type="PROSITE" id="PS50110"/>
    </source>
</evidence>
<dbReference type="Pfam" id="PF00072">
    <property type="entry name" value="Response_reg"/>
    <property type="match status" value="1"/>
</dbReference>
<dbReference type="PANTHER" id="PTHR44520">
    <property type="entry name" value="RESPONSE REGULATOR RCP1-RELATED"/>
    <property type="match status" value="1"/>
</dbReference>
<dbReference type="OrthoDB" id="958614at2"/>
<dbReference type="InterPro" id="IPR001789">
    <property type="entry name" value="Sig_transdc_resp-reg_receiver"/>
</dbReference>
<protein>
    <recommendedName>
        <fullName evidence="2">Response regulatory domain-containing protein</fullName>
    </recommendedName>
</protein>
<dbReference type="STRING" id="1121895.GCA_000378485_03003"/>
<evidence type="ECO:0000256" key="1">
    <source>
        <dbReference type="PROSITE-ProRule" id="PRU00169"/>
    </source>
</evidence>
<dbReference type="Gene3D" id="3.40.50.2300">
    <property type="match status" value="1"/>
</dbReference>
<reference evidence="3 4" key="1">
    <citation type="submission" date="2013-09" db="EMBL/GenBank/DDBJ databases">
        <authorList>
            <person name="Zeng Z."/>
            <person name="Chen C."/>
        </authorList>
    </citation>
    <scope>NUCLEOTIDE SEQUENCE [LARGE SCALE GENOMIC DNA]</scope>
    <source>
        <strain evidence="3 4">WB 3.3-2</strain>
    </source>
</reference>
<keyword evidence="1" id="KW-0597">Phosphoprotein</keyword>
<dbReference type="Proteomes" id="UP000030152">
    <property type="component" value="Unassembled WGS sequence"/>
</dbReference>
<dbReference type="SUPFAM" id="SSF52172">
    <property type="entry name" value="CheY-like"/>
    <property type="match status" value="1"/>
</dbReference>
<organism evidence="3 4">
    <name type="scientific">Flavobacterium rivuli WB 3.3-2 = DSM 21788</name>
    <dbReference type="NCBI Taxonomy" id="1121895"/>
    <lineage>
        <taxon>Bacteria</taxon>
        <taxon>Pseudomonadati</taxon>
        <taxon>Bacteroidota</taxon>
        <taxon>Flavobacteriia</taxon>
        <taxon>Flavobacteriales</taxon>
        <taxon>Flavobacteriaceae</taxon>
        <taxon>Flavobacterium</taxon>
    </lineage>
</organism>
<dbReference type="InterPro" id="IPR052893">
    <property type="entry name" value="TCS_response_regulator"/>
</dbReference>
<accession>A0A0A2M2X8</accession>
<keyword evidence="4" id="KW-1185">Reference proteome</keyword>
<name>A0A0A2M2X8_9FLAO</name>
<dbReference type="EMBL" id="JRLX01000009">
    <property type="protein sequence ID" value="KGO86609.1"/>
    <property type="molecule type" value="Genomic_DNA"/>
</dbReference>
<proteinExistence type="predicted"/>
<dbReference type="PROSITE" id="PS50110">
    <property type="entry name" value="RESPONSE_REGULATORY"/>
    <property type="match status" value="1"/>
</dbReference>
<gene>
    <name evidence="3" type="ORF">Q765_10320</name>
</gene>
<dbReference type="PANTHER" id="PTHR44520:SF2">
    <property type="entry name" value="RESPONSE REGULATOR RCP1"/>
    <property type="match status" value="1"/>
</dbReference>
<dbReference type="AlphaFoldDB" id="A0A0A2M2X8"/>
<dbReference type="RefSeq" id="WP_020214167.1">
    <property type="nucleotide sequence ID" value="NZ_JRLX01000009.1"/>
</dbReference>
<evidence type="ECO:0000313" key="4">
    <source>
        <dbReference type="Proteomes" id="UP000030152"/>
    </source>
</evidence>
<dbReference type="SMART" id="SM00448">
    <property type="entry name" value="REC"/>
    <property type="match status" value="1"/>
</dbReference>
<evidence type="ECO:0000313" key="3">
    <source>
        <dbReference type="EMBL" id="KGO86609.1"/>
    </source>
</evidence>
<dbReference type="GO" id="GO:0000160">
    <property type="term" value="P:phosphorelay signal transduction system"/>
    <property type="evidence" value="ECO:0007669"/>
    <property type="project" value="InterPro"/>
</dbReference>